<sequence length="603" mass="62572">MRRLRHAGRAAAILAALSCAGAHADTFQSSLTATVSLTDGQGNTIERPERGSPFRIGVVLMDAVTGTPPKGMLLQAWIRPLGDGAMSCQDAARAFRVTRSIAEDSVDLNGIVLAQLNRDGSFGIVDPKLNLRSSNMIGAARFDAQPDGFAVDPRSQTAYFAFADTGTVEAVSLVDGARKPFAKDLHRPTDIAVGREGDVWVAQAGTGGLAHFSNRGERLPDVGVGSGGVAIVEASDGSTFFAYAADGSGVLVDRAAGQERARVHSGQGITSAATAGAALVLLERDGMRAQIRFADAPKSSQSVPLAGSAARVAIDPSGTYAFAFSGSGNIVTIVDIATAQVVQAVSVDGAVTDMAFTDRAVYLMLADQSAVLAIDPATIALGRAPSIRRVPIGVAGADTGTTKGLLVPLLPSRTVLAVNAESYTGFILHEEMAIGDVPPMDSVRLRGGVPMAIKVADRSFREVSPGRYETFARIARPGQHELVLTTGIAGMTVCFPIRVEGAASEGRPAKLTLRVTPAAGGLRAGVRQTVFVDVVDDKGRAYSAESVELIVPSLSFSWTGRFIARRDGGGRLAAEILLPRAGTYAVQPSANQAIAPATLEVGS</sequence>
<reference evidence="2 3" key="1">
    <citation type="submission" date="2024-06" db="EMBL/GenBank/DDBJ databases">
        <title>Genomic Encyclopedia of Type Strains, Phase IV (KMG-IV): sequencing the most valuable type-strain genomes for metagenomic binning, comparative biology and taxonomic classification.</title>
        <authorList>
            <person name="Goeker M."/>
        </authorList>
    </citation>
    <scope>NUCLEOTIDE SEQUENCE [LARGE SCALE GENOMIC DNA]</scope>
    <source>
        <strain evidence="2 3">DSM 27865</strain>
    </source>
</reference>
<accession>A0ABV2N6Q1</accession>
<feature type="chain" id="PRO_5045689418" evidence="1">
    <location>
        <begin position="25"/>
        <end position="603"/>
    </location>
</feature>
<comment type="caution">
    <text evidence="2">The sequence shown here is derived from an EMBL/GenBank/DDBJ whole genome shotgun (WGS) entry which is preliminary data.</text>
</comment>
<dbReference type="PANTHER" id="PTHR47197:SF3">
    <property type="entry name" value="DIHYDRO-HEME D1 DEHYDROGENASE"/>
    <property type="match status" value="1"/>
</dbReference>
<dbReference type="PANTHER" id="PTHR47197">
    <property type="entry name" value="PROTEIN NIRF"/>
    <property type="match status" value="1"/>
</dbReference>
<gene>
    <name evidence="2" type="ORF">ABID37_004738</name>
</gene>
<keyword evidence="1" id="KW-0732">Signal</keyword>
<keyword evidence="2" id="KW-0238">DNA-binding</keyword>
<dbReference type="InterPro" id="IPR015943">
    <property type="entry name" value="WD40/YVTN_repeat-like_dom_sf"/>
</dbReference>
<evidence type="ECO:0000256" key="1">
    <source>
        <dbReference type="SAM" id="SignalP"/>
    </source>
</evidence>
<protein>
    <submittedName>
        <fullName evidence="2">DNA-binding beta-propeller fold protein YncE</fullName>
    </submittedName>
</protein>
<evidence type="ECO:0000313" key="3">
    <source>
        <dbReference type="Proteomes" id="UP001549076"/>
    </source>
</evidence>
<dbReference type="SUPFAM" id="SSF50969">
    <property type="entry name" value="YVTN repeat-like/Quinoprotein amine dehydrogenase"/>
    <property type="match status" value="1"/>
</dbReference>
<dbReference type="Gene3D" id="2.130.10.10">
    <property type="entry name" value="YVTN repeat-like/Quinoprotein amine dehydrogenase"/>
    <property type="match status" value="2"/>
</dbReference>
<dbReference type="InterPro" id="IPR011044">
    <property type="entry name" value="Quino_amine_DH_bsu"/>
</dbReference>
<dbReference type="GO" id="GO:0003677">
    <property type="term" value="F:DNA binding"/>
    <property type="evidence" value="ECO:0007669"/>
    <property type="project" value="UniProtKB-KW"/>
</dbReference>
<feature type="signal peptide" evidence="1">
    <location>
        <begin position="1"/>
        <end position="24"/>
    </location>
</feature>
<dbReference type="EMBL" id="JBEPML010000025">
    <property type="protein sequence ID" value="MET3794498.1"/>
    <property type="molecule type" value="Genomic_DNA"/>
</dbReference>
<organism evidence="2 3">
    <name type="scientific">Aquamicrobium terrae</name>
    <dbReference type="NCBI Taxonomy" id="1324945"/>
    <lineage>
        <taxon>Bacteria</taxon>
        <taxon>Pseudomonadati</taxon>
        <taxon>Pseudomonadota</taxon>
        <taxon>Alphaproteobacteria</taxon>
        <taxon>Hyphomicrobiales</taxon>
        <taxon>Phyllobacteriaceae</taxon>
        <taxon>Aquamicrobium</taxon>
    </lineage>
</organism>
<dbReference type="Proteomes" id="UP001549076">
    <property type="component" value="Unassembled WGS sequence"/>
</dbReference>
<evidence type="ECO:0000313" key="2">
    <source>
        <dbReference type="EMBL" id="MET3794498.1"/>
    </source>
</evidence>
<keyword evidence="3" id="KW-1185">Reference proteome</keyword>
<dbReference type="RefSeq" id="WP_354199320.1">
    <property type="nucleotide sequence ID" value="NZ_JBEPML010000025.1"/>
</dbReference>
<name>A0ABV2N6Q1_9HYPH</name>
<dbReference type="InterPro" id="IPR051200">
    <property type="entry name" value="Host-pathogen_enzymatic-act"/>
</dbReference>
<proteinExistence type="predicted"/>